<name>A0AAV5ABH8_9AGAM</name>
<dbReference type="AlphaFoldDB" id="A0AAV5ABH8"/>
<keyword evidence="2" id="KW-1185">Reference proteome</keyword>
<accession>A0AAV5ABH8</accession>
<gene>
    <name evidence="1" type="ORF">Clacol_005061</name>
</gene>
<sequence>MATEIVFVAVSRSVTSSDLKPSLQAFKPPPAGFHEARWGTVINFNDQRLIVGFFTWDTVEDHLKFANSPRFSAVESSVKHLSASWPPVIHHVYFKQGLPFKLFRSRSSVIELITLKRQGTAPWDALLDPLKSFSNAASQQGLDTSFYGTMHEDHKSLIILFGWDSLEV</sequence>
<evidence type="ECO:0008006" key="3">
    <source>
        <dbReference type="Google" id="ProtNLM"/>
    </source>
</evidence>
<dbReference type="EMBL" id="BPWL01000005">
    <property type="protein sequence ID" value="GJJ10833.1"/>
    <property type="molecule type" value="Genomic_DNA"/>
</dbReference>
<dbReference type="Gene3D" id="3.30.70.100">
    <property type="match status" value="1"/>
</dbReference>
<evidence type="ECO:0000313" key="2">
    <source>
        <dbReference type="Proteomes" id="UP001050691"/>
    </source>
</evidence>
<protein>
    <recommendedName>
        <fullName evidence="3">Monooxygenase</fullName>
    </recommendedName>
</protein>
<dbReference type="Proteomes" id="UP001050691">
    <property type="component" value="Unassembled WGS sequence"/>
</dbReference>
<organism evidence="1 2">
    <name type="scientific">Clathrus columnatus</name>
    <dbReference type="NCBI Taxonomy" id="1419009"/>
    <lineage>
        <taxon>Eukaryota</taxon>
        <taxon>Fungi</taxon>
        <taxon>Dikarya</taxon>
        <taxon>Basidiomycota</taxon>
        <taxon>Agaricomycotina</taxon>
        <taxon>Agaricomycetes</taxon>
        <taxon>Phallomycetidae</taxon>
        <taxon>Phallales</taxon>
        <taxon>Clathraceae</taxon>
        <taxon>Clathrus</taxon>
    </lineage>
</organism>
<evidence type="ECO:0000313" key="1">
    <source>
        <dbReference type="EMBL" id="GJJ10833.1"/>
    </source>
</evidence>
<proteinExistence type="predicted"/>
<reference evidence="1" key="1">
    <citation type="submission" date="2021-10" db="EMBL/GenBank/DDBJ databases">
        <title>De novo Genome Assembly of Clathrus columnatus (Basidiomycota, Fungi) Using Illumina and Nanopore Sequence Data.</title>
        <authorList>
            <person name="Ogiso-Tanaka E."/>
            <person name="Itagaki H."/>
            <person name="Hosoya T."/>
            <person name="Hosaka K."/>
        </authorList>
    </citation>
    <scope>NUCLEOTIDE SEQUENCE</scope>
    <source>
        <strain evidence="1">MO-923</strain>
    </source>
</reference>
<comment type="caution">
    <text evidence="1">The sequence shown here is derived from an EMBL/GenBank/DDBJ whole genome shotgun (WGS) entry which is preliminary data.</text>
</comment>